<dbReference type="InterPro" id="IPR014942">
    <property type="entry name" value="AbiEii"/>
</dbReference>
<name>A0A653EGC3_9MYCO</name>
<gene>
    <name evidence="1" type="ORF">BIN_B_01554</name>
</gene>
<evidence type="ECO:0000313" key="1">
    <source>
        <dbReference type="EMBL" id="VTO96488.1"/>
    </source>
</evidence>
<dbReference type="AlphaFoldDB" id="A0A653EGC3"/>
<dbReference type="EMBL" id="LR589073">
    <property type="protein sequence ID" value="VTO96488.1"/>
    <property type="molecule type" value="Genomic_DNA"/>
</dbReference>
<dbReference type="Pfam" id="PF08843">
    <property type="entry name" value="AbiEii"/>
    <property type="match status" value="1"/>
</dbReference>
<reference evidence="1" key="1">
    <citation type="submission" date="2019-05" db="EMBL/GenBank/DDBJ databases">
        <authorList>
            <person name="Naeem R."/>
            <person name="Antony C."/>
            <person name="Guan Q."/>
        </authorList>
    </citation>
    <scope>NUCLEOTIDE SEQUENCE</scope>
    <source>
        <strain evidence="1">2</strain>
    </source>
</reference>
<evidence type="ECO:0008006" key="2">
    <source>
        <dbReference type="Google" id="ProtNLM"/>
    </source>
</evidence>
<protein>
    <recommendedName>
        <fullName evidence="2">Nucleotidyl transferase AbiEii/AbiGii toxin family protein</fullName>
    </recommendedName>
</protein>
<sequence>MSRILRGTAAGAAYLDLQKAARASGRLTDELIQLYILEGFLARLVVSPLREVFVLKGGMLLAAFGDRRPTRDVDLAARDLSNDVLAVLDAVSSVVAT</sequence>
<organism evidence="1">
    <name type="scientific">Mycobacterium riyadhense</name>
    <dbReference type="NCBI Taxonomy" id="486698"/>
    <lineage>
        <taxon>Bacteria</taxon>
        <taxon>Bacillati</taxon>
        <taxon>Actinomycetota</taxon>
        <taxon>Actinomycetes</taxon>
        <taxon>Mycobacteriales</taxon>
        <taxon>Mycobacteriaceae</taxon>
        <taxon>Mycobacterium</taxon>
    </lineage>
</organism>
<accession>A0A653EGC3</accession>
<proteinExistence type="predicted"/>